<organism evidence="1">
    <name type="scientific">uncultured Rubrobacteraceae bacterium</name>
    <dbReference type="NCBI Taxonomy" id="349277"/>
    <lineage>
        <taxon>Bacteria</taxon>
        <taxon>Bacillati</taxon>
        <taxon>Actinomycetota</taxon>
        <taxon>Rubrobacteria</taxon>
        <taxon>Rubrobacterales</taxon>
        <taxon>Rubrobacteraceae</taxon>
        <taxon>environmental samples</taxon>
    </lineage>
</organism>
<name>A0A6J4T543_9ACTN</name>
<dbReference type="AlphaFoldDB" id="A0A6J4T543"/>
<reference evidence="1" key="1">
    <citation type="submission" date="2020-02" db="EMBL/GenBank/DDBJ databases">
        <authorList>
            <person name="Meier V. D."/>
        </authorList>
    </citation>
    <scope>NUCLEOTIDE SEQUENCE</scope>
    <source>
        <strain evidence="1">AVDCRST_MAG12</strain>
    </source>
</reference>
<proteinExistence type="predicted"/>
<gene>
    <name evidence="1" type="ORF">AVDCRST_MAG12-3382</name>
</gene>
<dbReference type="EMBL" id="CADCVK010000473">
    <property type="protein sequence ID" value="CAA9514017.1"/>
    <property type="molecule type" value="Genomic_DNA"/>
</dbReference>
<evidence type="ECO:0000313" key="1">
    <source>
        <dbReference type="EMBL" id="CAA9514017.1"/>
    </source>
</evidence>
<accession>A0A6J4T543</accession>
<protein>
    <submittedName>
        <fullName evidence="1">Uncharacterized protein</fullName>
    </submittedName>
</protein>
<sequence length="130" mass="13755">MDPALDLEARRLFVSAALTTHAVRSLGGRLPAECDAGDLLILARRLGEGMGPVHRRYRLRFEPPYPGLTAGPEAVGGGSRIVLACSAFDGEERQLGVVFTTLIPGRLPQVSVAPAGAGIPEGWRPVAEPF</sequence>